<dbReference type="InterPro" id="IPR036736">
    <property type="entry name" value="ACP-like_sf"/>
</dbReference>
<keyword evidence="12" id="KW-1133">Transmembrane helix</keyword>
<dbReference type="Pfam" id="PF07993">
    <property type="entry name" value="NAD_binding_4"/>
    <property type="match status" value="1"/>
</dbReference>
<dbReference type="Proteomes" id="UP001172101">
    <property type="component" value="Unassembled WGS sequence"/>
</dbReference>
<dbReference type="SMART" id="SM00823">
    <property type="entry name" value="PKS_PP"/>
    <property type="match status" value="2"/>
</dbReference>
<dbReference type="CDD" id="cd02440">
    <property type="entry name" value="AdoMet_MTases"/>
    <property type="match status" value="1"/>
</dbReference>
<dbReference type="Pfam" id="PF00550">
    <property type="entry name" value="PP-binding"/>
    <property type="match status" value="2"/>
</dbReference>
<dbReference type="PANTHER" id="PTHR43775:SF20">
    <property type="entry name" value="HYBRID PKS-NRPS SYNTHETASE APDA"/>
    <property type="match status" value="1"/>
</dbReference>
<dbReference type="Gene3D" id="3.40.50.720">
    <property type="entry name" value="NAD(P)-binding Rossmann-like Domain"/>
    <property type="match status" value="2"/>
</dbReference>
<dbReference type="PANTHER" id="PTHR43775">
    <property type="entry name" value="FATTY ACID SYNTHASE"/>
    <property type="match status" value="1"/>
</dbReference>
<dbReference type="Pfam" id="PF08242">
    <property type="entry name" value="Methyltransf_12"/>
    <property type="match status" value="1"/>
</dbReference>
<dbReference type="CDD" id="cd19532">
    <property type="entry name" value="C_PKS-NRPS"/>
    <property type="match status" value="1"/>
</dbReference>
<dbReference type="PROSITE" id="PS52019">
    <property type="entry name" value="PKS_MFAS_DH"/>
    <property type="match status" value="1"/>
</dbReference>
<dbReference type="SUPFAM" id="SSF56801">
    <property type="entry name" value="Acetyl-CoA synthetase-like"/>
    <property type="match status" value="1"/>
</dbReference>
<dbReference type="InterPro" id="IPR050091">
    <property type="entry name" value="PKS_NRPS_Biosynth_Enz"/>
</dbReference>
<keyword evidence="5" id="KW-0808">Transferase</keyword>
<keyword evidence="12" id="KW-0812">Transmembrane</keyword>
<dbReference type="InterPro" id="IPR049552">
    <property type="entry name" value="PKS_DH_N"/>
</dbReference>
<evidence type="ECO:0000256" key="5">
    <source>
        <dbReference type="ARBA" id="ARBA00022679"/>
    </source>
</evidence>
<dbReference type="GO" id="GO:0006633">
    <property type="term" value="P:fatty acid biosynthetic process"/>
    <property type="evidence" value="ECO:0007669"/>
    <property type="project" value="TreeGrafter"/>
</dbReference>
<dbReference type="InterPro" id="IPR036291">
    <property type="entry name" value="NAD(P)-bd_dom_sf"/>
</dbReference>
<name>A0AA40B6Y7_9PEZI</name>
<dbReference type="InterPro" id="IPR001227">
    <property type="entry name" value="Ac_transferase_dom_sf"/>
</dbReference>
<keyword evidence="4" id="KW-0489">Methyltransferase</keyword>
<dbReference type="GO" id="GO:0004312">
    <property type="term" value="F:fatty acid synthase activity"/>
    <property type="evidence" value="ECO:0007669"/>
    <property type="project" value="TreeGrafter"/>
</dbReference>
<reference evidence="16" key="1">
    <citation type="submission" date="2023-06" db="EMBL/GenBank/DDBJ databases">
        <title>Genome-scale phylogeny and comparative genomics of the fungal order Sordariales.</title>
        <authorList>
            <consortium name="Lawrence Berkeley National Laboratory"/>
            <person name="Hensen N."/>
            <person name="Bonometti L."/>
            <person name="Westerberg I."/>
            <person name="Brannstrom I.O."/>
            <person name="Guillou S."/>
            <person name="Cros-Aarteil S."/>
            <person name="Calhoun S."/>
            <person name="Haridas S."/>
            <person name="Kuo A."/>
            <person name="Mondo S."/>
            <person name="Pangilinan J."/>
            <person name="Riley R."/>
            <person name="LaButti K."/>
            <person name="Andreopoulos B."/>
            <person name="Lipzen A."/>
            <person name="Chen C."/>
            <person name="Yanf M."/>
            <person name="Daum C."/>
            <person name="Ng V."/>
            <person name="Clum A."/>
            <person name="Steindorff A."/>
            <person name="Ohm R."/>
            <person name="Martin F."/>
            <person name="Silar P."/>
            <person name="Natvig D."/>
            <person name="Lalanne C."/>
            <person name="Gautier V."/>
            <person name="Ament-velasquez S.L."/>
            <person name="Kruys A."/>
            <person name="Hutchinson M.I."/>
            <person name="Powell A.J."/>
            <person name="Barry K."/>
            <person name="Miller A.N."/>
            <person name="Grigoriev I.V."/>
            <person name="Debuchy R."/>
            <person name="Gladieux P."/>
            <person name="Thoren M.H."/>
            <person name="Johannesson H."/>
        </authorList>
    </citation>
    <scope>NUCLEOTIDE SEQUENCE</scope>
    <source>
        <strain evidence="16">SMH2392-1A</strain>
    </source>
</reference>
<protein>
    <submittedName>
        <fullName evidence="16">Uncharacterized protein</fullName>
    </submittedName>
</protein>
<dbReference type="InterPro" id="IPR014030">
    <property type="entry name" value="Ketoacyl_synth_N"/>
</dbReference>
<evidence type="ECO:0000256" key="10">
    <source>
        <dbReference type="PROSITE-ProRule" id="PRU01363"/>
    </source>
</evidence>
<dbReference type="RefSeq" id="XP_060301675.1">
    <property type="nucleotide sequence ID" value="XM_060445037.1"/>
</dbReference>
<dbReference type="Gene3D" id="3.40.50.150">
    <property type="entry name" value="Vaccinia Virus protein VP39"/>
    <property type="match status" value="1"/>
</dbReference>
<dbReference type="CDD" id="cd05930">
    <property type="entry name" value="A_NRPS"/>
    <property type="match status" value="1"/>
</dbReference>
<dbReference type="GO" id="GO:0016874">
    <property type="term" value="F:ligase activity"/>
    <property type="evidence" value="ECO:0007669"/>
    <property type="project" value="UniProtKB-KW"/>
</dbReference>
<evidence type="ECO:0000256" key="11">
    <source>
        <dbReference type="SAM" id="MobiDB-lite"/>
    </source>
</evidence>
<dbReference type="SUPFAM" id="SSF47336">
    <property type="entry name" value="ACP-like"/>
    <property type="match status" value="2"/>
</dbReference>
<keyword evidence="1" id="KW-0596">Phosphopantetheine</keyword>
<evidence type="ECO:0000256" key="2">
    <source>
        <dbReference type="ARBA" id="ARBA00022553"/>
    </source>
</evidence>
<feature type="active site" description="Proton acceptor; for dehydratase activity" evidence="10">
    <location>
        <position position="1001"/>
    </location>
</feature>
<evidence type="ECO:0000259" key="15">
    <source>
        <dbReference type="PROSITE" id="PS52019"/>
    </source>
</evidence>
<dbReference type="Gene3D" id="3.40.366.10">
    <property type="entry name" value="Malonyl-Coenzyme A Acyl Carrier Protein, domain 2"/>
    <property type="match status" value="1"/>
</dbReference>
<dbReference type="Pfam" id="PF02801">
    <property type="entry name" value="Ketoacyl-synt_C"/>
    <property type="match status" value="1"/>
</dbReference>
<dbReference type="GO" id="GO:0008168">
    <property type="term" value="F:methyltransferase activity"/>
    <property type="evidence" value="ECO:0007669"/>
    <property type="project" value="UniProtKB-KW"/>
</dbReference>
<feature type="domain" description="Carrier" evidence="13">
    <location>
        <begin position="2516"/>
        <end position="2593"/>
    </location>
</feature>
<evidence type="ECO:0000259" key="14">
    <source>
        <dbReference type="PROSITE" id="PS52004"/>
    </source>
</evidence>
<dbReference type="PROSITE" id="PS50075">
    <property type="entry name" value="CARRIER"/>
    <property type="match status" value="2"/>
</dbReference>
<feature type="region of interest" description="Disordered" evidence="11">
    <location>
        <begin position="1891"/>
        <end position="1920"/>
    </location>
</feature>
<evidence type="ECO:0000256" key="7">
    <source>
        <dbReference type="ARBA" id="ARBA00023002"/>
    </source>
</evidence>
<dbReference type="InterPro" id="IPR057326">
    <property type="entry name" value="KR_dom"/>
</dbReference>
<feature type="region of interest" description="N-terminal hotdog fold" evidence="10">
    <location>
        <begin position="969"/>
        <end position="1113"/>
    </location>
</feature>
<feature type="region of interest" description="Disordered" evidence="11">
    <location>
        <begin position="2601"/>
        <end position="2677"/>
    </location>
</feature>
<dbReference type="Pfam" id="PF00668">
    <property type="entry name" value="Condensation"/>
    <property type="match status" value="1"/>
</dbReference>
<accession>A0AA40B6Y7</accession>
<organism evidence="16 17">
    <name type="scientific">Lasiosphaeria miniovina</name>
    <dbReference type="NCBI Taxonomy" id="1954250"/>
    <lineage>
        <taxon>Eukaryota</taxon>
        <taxon>Fungi</taxon>
        <taxon>Dikarya</taxon>
        <taxon>Ascomycota</taxon>
        <taxon>Pezizomycotina</taxon>
        <taxon>Sordariomycetes</taxon>
        <taxon>Sordariomycetidae</taxon>
        <taxon>Sordariales</taxon>
        <taxon>Lasiosphaeriaceae</taxon>
        <taxon>Lasiosphaeria</taxon>
    </lineage>
</organism>
<dbReference type="InterPro" id="IPR016035">
    <property type="entry name" value="Acyl_Trfase/lysoPLipase"/>
</dbReference>
<feature type="domain" description="PKS/mFAS DH" evidence="15">
    <location>
        <begin position="969"/>
        <end position="1291"/>
    </location>
</feature>
<feature type="domain" description="Carrier" evidence="13">
    <location>
        <begin position="3680"/>
        <end position="3758"/>
    </location>
</feature>
<dbReference type="InterPro" id="IPR013217">
    <property type="entry name" value="Methyltransf_12"/>
</dbReference>
<dbReference type="InterPro" id="IPR000873">
    <property type="entry name" value="AMP-dep_synth/lig_dom"/>
</dbReference>
<keyword evidence="17" id="KW-1185">Reference proteome</keyword>
<feature type="transmembrane region" description="Helical" evidence="12">
    <location>
        <begin position="4090"/>
        <end position="4112"/>
    </location>
</feature>
<dbReference type="Gene3D" id="3.10.129.110">
    <property type="entry name" value="Polyketide synthase dehydratase"/>
    <property type="match status" value="1"/>
</dbReference>
<keyword evidence="3" id="KW-0436">Ligase</keyword>
<dbReference type="InterPro" id="IPR032821">
    <property type="entry name" value="PKS_assoc"/>
</dbReference>
<dbReference type="SUPFAM" id="SSF55048">
    <property type="entry name" value="Probable ACP-binding domain of malonyl-CoA ACP transacylase"/>
    <property type="match status" value="1"/>
</dbReference>
<evidence type="ECO:0000256" key="1">
    <source>
        <dbReference type="ARBA" id="ARBA00022450"/>
    </source>
</evidence>
<dbReference type="GO" id="GO:0032259">
    <property type="term" value="P:methylation"/>
    <property type="evidence" value="ECO:0007669"/>
    <property type="project" value="UniProtKB-KW"/>
</dbReference>
<dbReference type="InterPro" id="IPR020806">
    <property type="entry name" value="PKS_PP-bd"/>
</dbReference>
<dbReference type="SUPFAM" id="SSF51735">
    <property type="entry name" value="NAD(P)-binding Rossmann-fold domains"/>
    <property type="match status" value="2"/>
</dbReference>
<dbReference type="SMART" id="SM00825">
    <property type="entry name" value="PKS_KS"/>
    <property type="match status" value="1"/>
</dbReference>
<gene>
    <name evidence="16" type="ORF">B0T26DRAFT_748981</name>
</gene>
<feature type="compositionally biased region" description="Basic and acidic residues" evidence="11">
    <location>
        <begin position="1904"/>
        <end position="1913"/>
    </location>
</feature>
<dbReference type="Gene3D" id="3.30.300.30">
    <property type="match status" value="1"/>
</dbReference>
<dbReference type="InterPro" id="IPR029063">
    <property type="entry name" value="SAM-dependent_MTases_sf"/>
</dbReference>
<dbReference type="InterPro" id="IPR010071">
    <property type="entry name" value="AA_adenyl_dom"/>
</dbReference>
<evidence type="ECO:0000256" key="9">
    <source>
        <dbReference type="ARBA" id="ARBA00029443"/>
    </source>
</evidence>
<dbReference type="Gene3D" id="3.30.559.30">
    <property type="entry name" value="Nonribosomal peptide synthetase, condensation domain"/>
    <property type="match status" value="1"/>
</dbReference>
<evidence type="ECO:0000259" key="13">
    <source>
        <dbReference type="PROSITE" id="PS50075"/>
    </source>
</evidence>
<evidence type="ECO:0000313" key="17">
    <source>
        <dbReference type="Proteomes" id="UP001172101"/>
    </source>
</evidence>
<dbReference type="InterPro" id="IPR013120">
    <property type="entry name" value="FAR_NAD-bd"/>
</dbReference>
<dbReference type="CDD" id="cd00833">
    <property type="entry name" value="PKS"/>
    <property type="match status" value="1"/>
</dbReference>
<dbReference type="GO" id="GO:0016491">
    <property type="term" value="F:oxidoreductase activity"/>
    <property type="evidence" value="ECO:0007669"/>
    <property type="project" value="UniProtKB-KW"/>
</dbReference>
<dbReference type="InterPro" id="IPR016039">
    <property type="entry name" value="Thiolase-like"/>
</dbReference>
<dbReference type="SMART" id="SM00822">
    <property type="entry name" value="PKS_KR"/>
    <property type="match status" value="1"/>
</dbReference>
<dbReference type="SUPFAM" id="SSF53901">
    <property type="entry name" value="Thiolase-like"/>
    <property type="match status" value="1"/>
</dbReference>
<dbReference type="InterPro" id="IPR001242">
    <property type="entry name" value="Condensation_dom"/>
</dbReference>
<dbReference type="Pfam" id="PF16197">
    <property type="entry name" value="KAsynt_C_assoc"/>
    <property type="match status" value="1"/>
</dbReference>
<dbReference type="InterPro" id="IPR020807">
    <property type="entry name" value="PKS_DH"/>
</dbReference>
<keyword evidence="2" id="KW-0597">Phosphoprotein</keyword>
<dbReference type="Pfam" id="PF00109">
    <property type="entry name" value="ketoacyl-synt"/>
    <property type="match status" value="1"/>
</dbReference>
<dbReference type="InterPro" id="IPR016036">
    <property type="entry name" value="Malonyl_transacylase_ACP-bd"/>
</dbReference>
<dbReference type="InterPro" id="IPR014043">
    <property type="entry name" value="Acyl_transferase_dom"/>
</dbReference>
<dbReference type="PROSITE" id="PS52004">
    <property type="entry name" value="KS3_2"/>
    <property type="match status" value="1"/>
</dbReference>
<dbReference type="InterPro" id="IPR009081">
    <property type="entry name" value="PP-bd_ACP"/>
</dbReference>
<dbReference type="InterPro" id="IPR049551">
    <property type="entry name" value="PKS_DH_C"/>
</dbReference>
<dbReference type="InterPro" id="IPR020841">
    <property type="entry name" value="PKS_Beta-ketoAc_synthase_dom"/>
</dbReference>
<keyword evidence="6" id="KW-0677">Repeat</keyword>
<dbReference type="SMART" id="SM00827">
    <property type="entry name" value="PKS_AT"/>
    <property type="match status" value="1"/>
</dbReference>
<dbReference type="InterPro" id="IPR020845">
    <property type="entry name" value="AMP-binding_CS"/>
</dbReference>
<dbReference type="Gene3D" id="3.40.50.12780">
    <property type="entry name" value="N-terminal domain of ligase-like"/>
    <property type="match status" value="1"/>
</dbReference>
<dbReference type="GO" id="GO:0009403">
    <property type="term" value="P:toxin biosynthetic process"/>
    <property type="evidence" value="ECO:0007669"/>
    <property type="project" value="UniProtKB-ARBA"/>
</dbReference>
<dbReference type="InterPro" id="IPR023213">
    <property type="entry name" value="CAT-like_dom_sf"/>
</dbReference>
<dbReference type="Pfam" id="PF14765">
    <property type="entry name" value="PS-DH"/>
    <property type="match status" value="1"/>
</dbReference>
<dbReference type="SMART" id="SM00826">
    <property type="entry name" value="PKS_DH"/>
    <property type="match status" value="1"/>
</dbReference>
<feature type="region of interest" description="C-terminal hotdog fold" evidence="10">
    <location>
        <begin position="1128"/>
        <end position="1291"/>
    </location>
</feature>
<dbReference type="Gene3D" id="1.10.1200.10">
    <property type="entry name" value="ACP-like"/>
    <property type="match status" value="2"/>
</dbReference>
<feature type="domain" description="Ketosynthase family 3 (KS3)" evidence="14">
    <location>
        <begin position="6"/>
        <end position="439"/>
    </location>
</feature>
<dbReference type="InterPro" id="IPR006162">
    <property type="entry name" value="Ppantetheine_attach_site"/>
</dbReference>
<evidence type="ECO:0000256" key="12">
    <source>
        <dbReference type="SAM" id="Phobius"/>
    </source>
</evidence>
<dbReference type="EMBL" id="JAUIRO010000002">
    <property type="protein sequence ID" value="KAK0728820.1"/>
    <property type="molecule type" value="Genomic_DNA"/>
</dbReference>
<dbReference type="FunFam" id="3.40.47.10:FF:000019">
    <property type="entry name" value="Polyketide synthase type I"/>
    <property type="match status" value="1"/>
</dbReference>
<dbReference type="SUPFAM" id="SSF53335">
    <property type="entry name" value="S-adenosyl-L-methionine-dependent methyltransferases"/>
    <property type="match status" value="1"/>
</dbReference>
<dbReference type="InterPro" id="IPR042099">
    <property type="entry name" value="ANL_N_sf"/>
</dbReference>
<dbReference type="Pfam" id="PF00501">
    <property type="entry name" value="AMP-binding"/>
    <property type="match status" value="1"/>
</dbReference>
<dbReference type="InterPro" id="IPR013968">
    <property type="entry name" value="PKS_KR"/>
</dbReference>
<dbReference type="PROSITE" id="PS00012">
    <property type="entry name" value="PHOSPHOPANTETHEINE"/>
    <property type="match status" value="1"/>
</dbReference>
<comment type="caution">
    <text evidence="16">The sequence shown here is derived from an EMBL/GenBank/DDBJ whole genome shotgun (WGS) entry which is preliminary data.</text>
</comment>
<evidence type="ECO:0000256" key="8">
    <source>
        <dbReference type="ARBA" id="ARBA00023268"/>
    </source>
</evidence>
<evidence type="ECO:0000256" key="4">
    <source>
        <dbReference type="ARBA" id="ARBA00022603"/>
    </source>
</evidence>
<feature type="active site" description="Proton donor; for dehydratase activity" evidence="10">
    <location>
        <position position="1193"/>
    </location>
</feature>
<dbReference type="Pfam" id="PF00698">
    <property type="entry name" value="Acyl_transf_1"/>
    <property type="match status" value="1"/>
</dbReference>
<dbReference type="SUPFAM" id="SSF52151">
    <property type="entry name" value="FabD/lysophospholipase-like"/>
    <property type="match status" value="1"/>
</dbReference>
<dbReference type="NCBIfam" id="TIGR01733">
    <property type="entry name" value="AA-adenyl-dom"/>
    <property type="match status" value="1"/>
</dbReference>
<dbReference type="Pfam" id="PF08659">
    <property type="entry name" value="KR"/>
    <property type="match status" value="1"/>
</dbReference>
<keyword evidence="7" id="KW-0560">Oxidoreductase</keyword>
<keyword evidence="12" id="KW-0472">Membrane</keyword>
<keyword evidence="8" id="KW-0511">Multifunctional enzyme</keyword>
<dbReference type="InterPro" id="IPR014031">
    <property type="entry name" value="Ketoacyl_synth_C"/>
</dbReference>
<dbReference type="InterPro" id="IPR045851">
    <property type="entry name" value="AMP-bd_C_sf"/>
</dbReference>
<dbReference type="Gene3D" id="3.40.47.10">
    <property type="match status" value="1"/>
</dbReference>
<dbReference type="GeneID" id="85328307"/>
<comment type="similarity">
    <text evidence="9">In the C-terminal section; belongs to the NRP synthetase family.</text>
</comment>
<dbReference type="InterPro" id="IPR042104">
    <property type="entry name" value="PKS_dehydratase_sf"/>
</dbReference>
<dbReference type="PROSITE" id="PS00455">
    <property type="entry name" value="AMP_BINDING"/>
    <property type="match status" value="1"/>
</dbReference>
<sequence length="4216" mass="455677">MTTEQFEPIAIVGSGCRFPGGANSPAALWELLKQPRDVAQNIPPERFDTAGFYHPDGNHHGTGNVRQMYLLQQDLGMFDAQFFFISPAEADAMDPQQRLLLETVYEALEAGGHSLEALRGSDTAVYVGTMGVDYNETIMRDLDTIPTYFGTGTNRAIISNRVSYFFDWHGASMTIDTACSSSLIAVHQGVQALRTRESRVAVACGTQVILGPEWFIIESKLKMLSPTGRSRMWDADADGYARGEGVAAIVMKRLSDAVADGDRIQCIIRGTGANQDGYSNGLTVPSTVAQAALIRKTYARAGLDLEDPRDRPQYFEAHGTGTKAGDPKEAGAIFECFAKGSANTGPPLYVGSVKTVIGHTEGAAGLAGLLKGVASIQNGLIAPNLLFSRLNPAIEAFYQCLKVPTSLTPWPKLPEGVPRRVSINSFGFGGSNAHAILEEYVEPPKATNSESATDISSSETLFTPFIFSAASETSLAAQLQAYSNHLKTHQDTNLVDLAWTLQARRSQFAVKAAFSAGSVAELASKIDANLATAEQNSGSIGVRSSSSSSKSGVPTAAPRILGVFTGQGAQWAAMGAQLIRASPGFVAKRIGDLEKSLDTLPFVDRPQWRLRDEMMAGADTSRIGEAELSQPLCTALQIVLVDLLESAGITFNAVVGHSSGEIGAAYAAGFLSDCDAMRVAYYRGLYARLAGSDERNTNHNSAAKSAGAMLAVGTSLEDAEDLVSLSAFKGRVAVAAHNSSASVTLSGDADAVVLAKKVFDEEKKFARLLKVDKAYHSNHMLPCGDPYMAALRACGVVVRRPEAGNDCAWFSSVFPSSQAMEPSEELQGTYWRDNMTKPVLFADAVNKAVASDPRLSLAVEVGPHPALKGPATQNMSEAGAGTALPYCGVLSRGSNDVQAFSQALGFIWTQLGAQSVNFTAFQETVSAGATARRPRLVTGLPSYQWSHARRHWYESRRSNKMRARKSPFHELLGVLSPDSTARDLRWNNVLKPSEIPWLEDHQLQGQTVFPAAGYVAMAVEASRHLVAGTKSTVELFELHDLTIPKAIAFDDDDSAGIETLVTLTAVRRDGPNNTIVADFSCYSCPSVSTASASEQPDMDLMASGTVNAVLGTPRAAALSSAPAPDISNMADVDIDRFYSSLLQLGYGYTGQFRTMSAIKRRLNQSSVQVSTYPYDLDADESQTVYLVHPTMLDVAFQAAILAFSAPGDGRLWSLHVPTGIGRIRVNPQLCAAVPLSGSEVPVWSLAAGGNGPREPFRASIDILGHDDDDSGRSMIQVEDLIVKPFAPATAADDRRLFSRTKWDVAAPDGVAVVRGVRPPESDIEVAIVSERLAFYYVRKWKAELSDDEWANGQPHHLRLRDFVNHTLDMVASGQHQYVRQEWTSDTLEDIKPLMAGHPDSIDLKLISAVGENMTAAVRGETTILEHMLPNNMLDDFYEKGLGLVELNLFLAGMVKQITHRYPHARILEIGAGTGSATKAVLKAIGNTFSSYTYTDISAGFFDKAADIFGAYRDKMTFKVLDVERSPASQGYDPHSYDIIIASNVLHATAVLRRTLENTRQLLRPGGYLMLAELTNIGRVRYGEIMGGLPGWWLGADDGRKYSPALTPHGWHSVLRNAGFSGVDSVTPELDANGTWPFSAIAAQAVDDRINLLRRPLLATSSSSIIYLESVVILGTRSLESSRIAEELADHLHRFSGRVTILSGLPTEEEAQNLEPMSTFVNLVDLDSPIFKGMTASRMEGLRRVFDLARHILWITNGASSADNPYHMASTTFMRAMSHEVSHVGIHSLDVADVGPDSKDAPKTIAEHLLRQAALEEWEREAPRIANRIPRHAFMWSKEPEAFVNKRGKLLVPRLMGNPSQNARLNSLRRVVARSAKLSTSPDVSIALRADAPPALVEQDPATGGHDDHKDKIRSSKKSASARVRVRVEESSLMALNVAGDDFLFVGVGKKGADTNKGGDLVFLSTTNSSTTEAVASVSLAANQLPALVAVASELLAASVVETLSSGSCIVVHSAVPAKDYFFAIALKKRAETKGVRVTFVTSATDSLGLGLGLKWAKLEERTPSHVQKRILQSPAKGRPTHFLDLASSSTSSEGGGRSISARLLPANTKTIRLADLVRLEARVANSSGPAQHREGVLLSRLQDAVDHAASNATSSSGAGSADAPAVTSPVVPLNQIHQTKHHQITSAVRWQTDPYDAPVQLEARPLDAKRLFSADNSYLLVGLTGEIGRSVCEWMVANGAGCVCLASRMPKANSTWLQSFDGTASTVRLYAMDVADKASVARVVADIRATCPPIAGVANGAMVLRDSLFSSMTLDMMQDVTAPKIDGSNNLDDIFRSDPLDFFVLFSSSSAVIGNSGQANYAAANGYLNGLVRQRRKRGLAASAVDIGRVAGLGYVESAGQFVRDQLTRFGMMPISETEFHALFAETIQAGYPSPKAEEHVEDGVQSPEAVVTTGIRTIREDEELKGPWFENPFFSHSIIETSGGSTAAEGTSQLDKKKSLLPVREQLAAAATQGQALDMLRESFAGKLCSVLQISSEALDHDAPLVELGMDSLVAVEARSWFLKELKVDIPVLKLVGGSSLAGICELALKKLPEEILGKIKTGGQSSPPPPTAPSSQPQHLSTSNVPPKPPSTASTSSASRPREDSTTPSRRTPPPPDTPTSTATQSSVSFAHKDASSPIASSASAGVVPGTFVKTQPVSLGQSRFWFLRLLIEDQKTFNVSFKYHMSGHVRVGDLEAALRAVAARHESLRTCFIGDEREVDQASQKILARSPIKLEYEKIQSAEEATAEYAKLQAHEFDLARGPLLRLVLLTLSPTSHYLLVNSHHIIIDMASFQVLLSEIEKAYNGQSLGPPPLQYPDFSVAQRQALERGELNGELEYWQNVFPAGEQPPILPLLPMARSSSRVAITDYAVHQASVKLEPALVSQIKTVSKAQRSTPFHFYLAAFKAMLFAFTDVQDLTIGIADANRNDGDVVGSIGFFVNLLTLRFRRQATQSFADAISEARNTAYGALAHSRLPFDVLLKELNVARSSSYSPFFQAFFDYRHQARGQSWCHCQFDLEELHPGRTGYDISLDVADAASGAHVALRVQKALYDSTAASLLLDTYVHFISILSRDASQSLQDAPLFSDKQLAQAVQVGRGPDLVSDWPETLPHRIDQVARENSDKTALMDGLGSSLTYLSMLNRIEAIAEALIQAGTGPGSRVLVFQQASTDWVCSMLAIMRIGGVYVPLDLRNPLSRLAALSQDCQPGAVLADGTTISDAPQLNVAVVLDVSRIASAPSTRIANSADTDSPAAILYTSGSTGAPKGIIIRHSGIRNEIEGYTKTYKLGAERVLQQSAFTFDFSVDQIFTGLVNGGMVYVVPWSKRGDPVSITEIIRTQSITYTKVTPSEYSMWMEYGLDNLRHASSWRFAFAGGEPLTDHVLRQFSSLGLGQLRLHNSYGPAEISIASHKGLVDYHKERSDKDGPVPCGFSLPNYTTYILDEKLKPLPVGMPGEVVIGGAGVSLGYLTDKERTARVFVPNPFASAEYLAQGWTEMHRTGDVGNLRPDGSLVFRGRMAGDTQVKLRGLRIDLRDIETNMVATARGALKEAVVTLRKGDPDFLVAHVVFAPQLGIDDQGAFLEHLLSRLPIPQYMIPVLAVPLDKLPLTNHAKIDRKAIQELALPRRVAIDVQHDAELTETMAQLRQVWRQVLGKDSEELGLAITPSTSFFSVGGNSLLVVRLQSRIRQVFNVAVRLVELLNANTLGQMARKVEEGNNVDLIDWELETCPPSTTPSFHHQGAQARANRGGTKTVLVTGSTGNLAGSLVPLLLADPRVSKVHCVAVRPKARSGRQQTLAHSDKMVYHSGDLSAPQFGLTEDEFQVLSSEVDVILHLGAVRSFWDNYHVLRLSNVQSTKELIRLATPRQIPIHFVSTSSVLPTEVLCSTGAAQATLSAAAYAPPADGSDGYLASKWASERLLERSATTLGVPSFIYRLLPAAHVGREKQPNRDVLDEFVRCIDLAHIMPDYTGWEGRVSLFPAEQVARLLFDSAVVPSPGSDSAPAVAHFVHCESPISLAVGELKAYLEEKRGDSGFEKLPMLKWMGRIKAVGFAFVLASLETTLLVPFAIAIDNYLAKGILQPKASTPKLALKPIPNFLKMTSDGKWELTANKGGKFTITIADSKGKQVVALMRAPTPTGGFRYEVRGEGECTLTLFAANADTLPMTSVDVHIRVK</sequence>
<dbReference type="Gene3D" id="3.30.559.10">
    <property type="entry name" value="Chloramphenicol acetyltransferase-like domain"/>
    <property type="match status" value="1"/>
</dbReference>
<evidence type="ECO:0000256" key="3">
    <source>
        <dbReference type="ARBA" id="ARBA00022598"/>
    </source>
</evidence>
<dbReference type="SUPFAM" id="SSF52777">
    <property type="entry name" value="CoA-dependent acyltransferases"/>
    <property type="match status" value="2"/>
</dbReference>
<dbReference type="InterPro" id="IPR049900">
    <property type="entry name" value="PKS_mFAS_DH"/>
</dbReference>
<evidence type="ECO:0000256" key="6">
    <source>
        <dbReference type="ARBA" id="ARBA00022737"/>
    </source>
</evidence>
<dbReference type="Pfam" id="PF21089">
    <property type="entry name" value="PKS_DH_N"/>
    <property type="match status" value="1"/>
</dbReference>
<evidence type="ECO:0000313" key="16">
    <source>
        <dbReference type="EMBL" id="KAK0728820.1"/>
    </source>
</evidence>
<proteinExistence type="inferred from homology"/>
<dbReference type="GO" id="GO:0031177">
    <property type="term" value="F:phosphopantetheine binding"/>
    <property type="evidence" value="ECO:0007669"/>
    <property type="project" value="InterPro"/>
</dbReference>